<evidence type="ECO:0000313" key="1">
    <source>
        <dbReference type="EMBL" id="BAN28191.1"/>
    </source>
</evidence>
<proteinExistence type="predicted"/>
<protein>
    <recommendedName>
        <fullName evidence="3">DUF1993 domain-containing protein</fullName>
    </recommendedName>
</protein>
<evidence type="ECO:0008006" key="3">
    <source>
        <dbReference type="Google" id="ProtNLM"/>
    </source>
</evidence>
<reference evidence="1 2" key="2">
    <citation type="journal article" date="2018" name="Int. J. Syst. Evol. Microbiol.">
        <title>Burkholderia insecticola sp. nov., a gut symbiotic bacterium of the bean bug Riptortus pedestris.</title>
        <authorList>
            <person name="Takeshita K."/>
            <person name="Tamaki H."/>
            <person name="Ohbayashi T."/>
            <person name="Meng X.-Y."/>
            <person name="Sone T."/>
            <person name="Mitani Y."/>
            <person name="Peeters C."/>
            <person name="Kikuchi Y."/>
            <person name="Vandamme P."/>
        </authorList>
    </citation>
    <scope>NUCLEOTIDE SEQUENCE [LARGE SCALE GENOMIC DNA]</scope>
    <source>
        <strain evidence="1">RPE64</strain>
        <plasmid evidence="1 2">p2</plasmid>
    </source>
</reference>
<evidence type="ECO:0000313" key="2">
    <source>
        <dbReference type="Proteomes" id="UP000013966"/>
    </source>
</evidence>
<dbReference type="EMBL" id="AP013062">
    <property type="protein sequence ID" value="BAN28191.1"/>
    <property type="molecule type" value="Genomic_DNA"/>
</dbReference>
<geneLocation type="plasmid" evidence="1 2">
    <name>p2</name>
</geneLocation>
<dbReference type="AlphaFoldDB" id="R4X4E8"/>
<dbReference type="InterPro" id="IPR018531">
    <property type="entry name" value="DUF1993"/>
</dbReference>
<dbReference type="InterPro" id="IPR034660">
    <property type="entry name" value="DinB/YfiT-like"/>
</dbReference>
<dbReference type="PANTHER" id="PTHR36922">
    <property type="entry name" value="BLL2446 PROTEIN"/>
    <property type="match status" value="1"/>
</dbReference>
<keyword evidence="2" id="KW-1185">Reference proteome</keyword>
<dbReference type="KEGG" id="buo:BRPE64_ECDS00330"/>
<dbReference type="Proteomes" id="UP000013966">
    <property type="component" value="Plasmid p2"/>
</dbReference>
<dbReference type="Gene3D" id="1.20.120.450">
    <property type="entry name" value="dinb family like domain"/>
    <property type="match status" value="1"/>
</dbReference>
<dbReference type="HOGENOM" id="CLU_090929_1_0_4"/>
<name>R4X4E8_9BURK</name>
<keyword evidence="1" id="KW-0614">Plasmid</keyword>
<reference evidence="1 2" key="1">
    <citation type="journal article" date="2013" name="Genome Announc.">
        <title>Complete Genome Sequence of Burkholderia sp. Strain RPE64, Bacterial Symbiont of the Bean Bug Riptortus pedestris.</title>
        <authorList>
            <person name="Shibata T.F."/>
            <person name="Maeda T."/>
            <person name="Nikoh N."/>
            <person name="Yamaguchi K."/>
            <person name="Oshima K."/>
            <person name="Hattori M."/>
            <person name="Nishiyama T."/>
            <person name="Hasebe M."/>
            <person name="Fukatsu T."/>
            <person name="Kikuchi Y."/>
            <person name="Shigenobu S."/>
        </authorList>
    </citation>
    <scope>NUCLEOTIDE SEQUENCE [LARGE SCALE GENOMIC DNA]</scope>
    <source>
        <plasmid evidence="1 2">p2</plasmid>
    </source>
</reference>
<dbReference type="OrthoDB" id="338237at2"/>
<gene>
    <name evidence="1" type="ORF">BRPE64_ECDS00330</name>
</gene>
<dbReference type="PANTHER" id="PTHR36922:SF1">
    <property type="entry name" value="DUF1993 DOMAIN-CONTAINING PROTEIN"/>
    <property type="match status" value="1"/>
</dbReference>
<dbReference type="RefSeq" id="WP_016355540.1">
    <property type="nucleotide sequence ID" value="NC_021295.1"/>
</dbReference>
<sequence>MYHHAILQCTQAFMTIETMLDKAEKLAALKSFDVNVLMHSRLAPDMQPFVYQVQSASDYLKGGAAWLSGQKPPRMEDTEKTIDEVRARVRKTVEFTQSVTEDQYTNAGEQQIKVSWVPGKVILGRDYLLQMVIPNVYFHIGMAYAILRKDGVDVGKLDFLGPMNFIDSADLP</sequence>
<accession>R4X4E8</accession>
<organism evidence="1 2">
    <name type="scientific">Caballeronia insecticola</name>
    <dbReference type="NCBI Taxonomy" id="758793"/>
    <lineage>
        <taxon>Bacteria</taxon>
        <taxon>Pseudomonadati</taxon>
        <taxon>Pseudomonadota</taxon>
        <taxon>Betaproteobacteria</taxon>
        <taxon>Burkholderiales</taxon>
        <taxon>Burkholderiaceae</taxon>
        <taxon>Caballeronia</taxon>
    </lineage>
</organism>
<dbReference type="PATRIC" id="fig|758793.3.peg.6388"/>
<dbReference type="SUPFAM" id="SSF109854">
    <property type="entry name" value="DinB/YfiT-like putative metalloenzymes"/>
    <property type="match status" value="1"/>
</dbReference>
<dbReference type="Pfam" id="PF09351">
    <property type="entry name" value="DUF1993"/>
    <property type="match status" value="1"/>
</dbReference>